<evidence type="ECO:0000313" key="2">
    <source>
        <dbReference type="Proteomes" id="UP001162483"/>
    </source>
</evidence>
<sequence>MQLQASSWIAFTSSGRRCPLPRCLPRPSRAVPCHQGNLRMQSVFLPDDHRADWRPEWCQSSL</sequence>
<keyword evidence="2" id="KW-1185">Reference proteome</keyword>
<proteinExistence type="predicted"/>
<gene>
    <name evidence="1" type="ORF">SPARVUS_LOCUS9196871</name>
</gene>
<evidence type="ECO:0000313" key="1">
    <source>
        <dbReference type="EMBL" id="CAI9579865.1"/>
    </source>
</evidence>
<organism evidence="1 2">
    <name type="scientific">Staurois parvus</name>
    <dbReference type="NCBI Taxonomy" id="386267"/>
    <lineage>
        <taxon>Eukaryota</taxon>
        <taxon>Metazoa</taxon>
        <taxon>Chordata</taxon>
        <taxon>Craniata</taxon>
        <taxon>Vertebrata</taxon>
        <taxon>Euteleostomi</taxon>
        <taxon>Amphibia</taxon>
        <taxon>Batrachia</taxon>
        <taxon>Anura</taxon>
        <taxon>Neobatrachia</taxon>
        <taxon>Ranoidea</taxon>
        <taxon>Ranidae</taxon>
        <taxon>Staurois</taxon>
    </lineage>
</organism>
<protein>
    <submittedName>
        <fullName evidence="1">Uncharacterized protein</fullName>
    </submittedName>
</protein>
<dbReference type="Proteomes" id="UP001162483">
    <property type="component" value="Unassembled WGS sequence"/>
</dbReference>
<comment type="caution">
    <text evidence="1">The sequence shown here is derived from an EMBL/GenBank/DDBJ whole genome shotgun (WGS) entry which is preliminary data.</text>
</comment>
<dbReference type="EMBL" id="CATNWA010015133">
    <property type="protein sequence ID" value="CAI9579865.1"/>
    <property type="molecule type" value="Genomic_DNA"/>
</dbReference>
<accession>A0ABN9E4P5</accession>
<reference evidence="1" key="1">
    <citation type="submission" date="2023-05" db="EMBL/GenBank/DDBJ databases">
        <authorList>
            <person name="Stuckert A."/>
        </authorList>
    </citation>
    <scope>NUCLEOTIDE SEQUENCE</scope>
</reference>
<name>A0ABN9E4P5_9NEOB</name>